<accession>F8GXC9</accession>
<dbReference type="GO" id="GO:0043758">
    <property type="term" value="F:acetate-CoA ligase (ADP-forming) activity"/>
    <property type="evidence" value="ECO:0007669"/>
    <property type="project" value="InterPro"/>
</dbReference>
<dbReference type="InterPro" id="IPR043938">
    <property type="entry name" value="Ligase_CoA_dom"/>
</dbReference>
<dbReference type="Pfam" id="PF13549">
    <property type="entry name" value="ATP-grasp_5"/>
    <property type="match status" value="1"/>
</dbReference>
<dbReference type="Gene3D" id="3.30.1490.20">
    <property type="entry name" value="ATP-grasp fold, A domain"/>
    <property type="match status" value="1"/>
</dbReference>
<dbReference type="Pfam" id="PF13380">
    <property type="entry name" value="CoA_binding_2"/>
    <property type="match status" value="1"/>
</dbReference>
<dbReference type="AlphaFoldDB" id="F8GXC9"/>
<keyword evidence="1" id="KW-0436">Ligase</keyword>
<evidence type="ECO:0000256" key="2">
    <source>
        <dbReference type="ARBA" id="ARBA00022741"/>
    </source>
</evidence>
<dbReference type="InterPro" id="IPR013815">
    <property type="entry name" value="ATP_grasp_subdomain_1"/>
</dbReference>
<dbReference type="SUPFAM" id="SSF51735">
    <property type="entry name" value="NAD(P)-binding Rossmann-fold domains"/>
    <property type="match status" value="1"/>
</dbReference>
<dbReference type="InterPro" id="IPR003781">
    <property type="entry name" value="CoA-bd"/>
</dbReference>
<evidence type="ECO:0000313" key="7">
    <source>
        <dbReference type="Proteomes" id="UP000006798"/>
    </source>
</evidence>
<dbReference type="GO" id="GO:0005524">
    <property type="term" value="F:ATP binding"/>
    <property type="evidence" value="ECO:0007669"/>
    <property type="project" value="UniProtKB-KW"/>
</dbReference>
<dbReference type="InterPro" id="IPR016102">
    <property type="entry name" value="Succinyl-CoA_synth-like"/>
</dbReference>
<evidence type="ECO:0000256" key="1">
    <source>
        <dbReference type="ARBA" id="ARBA00022598"/>
    </source>
</evidence>
<organism evidence="6 7">
    <name type="scientific">Cupriavidus necator (strain ATCC 43291 / DSM 13513 / CCUG 52238 / LMG 8453 / N-1)</name>
    <name type="common">Ralstonia eutropha</name>
    <dbReference type="NCBI Taxonomy" id="1042878"/>
    <lineage>
        <taxon>Bacteria</taxon>
        <taxon>Pseudomonadati</taxon>
        <taxon>Pseudomonadota</taxon>
        <taxon>Betaproteobacteria</taxon>
        <taxon>Burkholderiales</taxon>
        <taxon>Burkholderiaceae</taxon>
        <taxon>Cupriavidus</taxon>
    </lineage>
</organism>
<dbReference type="PANTHER" id="PTHR43334">
    <property type="entry name" value="ACETATE--COA LIGASE [ADP-FORMING]"/>
    <property type="match status" value="1"/>
</dbReference>
<evidence type="ECO:0000256" key="3">
    <source>
        <dbReference type="ARBA" id="ARBA00022840"/>
    </source>
</evidence>
<name>F8GXC9_CUPNN</name>
<dbReference type="SUPFAM" id="SSF56059">
    <property type="entry name" value="Glutathione synthetase ATP-binding domain-like"/>
    <property type="match status" value="1"/>
</dbReference>
<proteinExistence type="inferred from homology"/>
<protein>
    <submittedName>
        <fullName evidence="6">CoA-binding protein</fullName>
    </submittedName>
</protein>
<dbReference type="InterPro" id="IPR032875">
    <property type="entry name" value="Succ_CoA_lig_flav_dom"/>
</dbReference>
<geneLocation type="plasmid" evidence="6 7">
    <name>pBB1</name>
</geneLocation>
<dbReference type="Pfam" id="PF19045">
    <property type="entry name" value="Ligase_CoA_2"/>
    <property type="match status" value="1"/>
</dbReference>
<gene>
    <name evidence="6" type="ordered locus">CNE_BB1p05790</name>
</gene>
<evidence type="ECO:0000259" key="5">
    <source>
        <dbReference type="SMART" id="SM00881"/>
    </source>
</evidence>
<dbReference type="Gene3D" id="3.40.50.720">
    <property type="entry name" value="NAD(P)-binding Rossmann-like Domain"/>
    <property type="match status" value="1"/>
</dbReference>
<keyword evidence="3" id="KW-0067">ATP-binding</keyword>
<dbReference type="InterPro" id="IPR036291">
    <property type="entry name" value="NAD(P)-bd_dom_sf"/>
</dbReference>
<dbReference type="InterPro" id="IPR051538">
    <property type="entry name" value="Acyl-CoA_Synth/Transferase"/>
</dbReference>
<comment type="similarity">
    <text evidence="4">In the N-terminal section; belongs to the acetate CoA ligase alpha subunit family.</text>
</comment>
<sequence>MSVGNGSTLGMNKFSHLFEPRSIAVVGVSDDVARPGSQVVRALLKNGYSGKIFPVNPKYEQFDGLKCYGSVADIDEDVDLVVIGVPAKGVLPVLETAAEKHVPFALILSGGFRESGPEGVERERRMLEIARGSGMRIVGPNCLGFANLHANVYAAFGSITREPKLKPGSVSLVTQSGGFGYSIALACEAAGIGFRHVIATGNESDIDAVQLIDALLDDDETKIILAYIEGTRDGRALLDVGQRAMARGKPLLLWKAGVTEQGARAAASHTASMTSSYDYYSAAFKQSGIVEIREIDQAVDYLKALEGGKYPAGGGVAVMGVSGGSAIVFADAGEPAGLSLCELTEKTQTSLQGVIPNIGAVHNPIDLTAGYFSTSNRANLETAVRATLDDPNVHAVCVNIATTGKAGSLVAAEVLGEISRSTEKPIVVFSSAPASQVGEALTVFAKANIPVLPSPSRAAGALAMLASYRQARARVERAAASLAPQNATAPRDVFPRNAENASLSEADAKAILSAAGIPVSNDVIVRGVEDAAVFDNMTAPLVVKIVSPDIAHKTEVGGVKVGIRTRAELEAAIAEVLENARQKAPAARISGVLVTEMIQGGFELIAGVVNDEVFGPVVAVGAGGIYAELLGDTTCRLAPFDEVSAREMLDELKCRRILDGVRGKPALDVDAAARALAALSQFAWESRDQVGEVDINPLFVLPNGVVAADAVIIPCAHSASQPVSGEQS</sequence>
<keyword evidence="2" id="KW-0547">Nucleotide-binding</keyword>
<keyword evidence="6" id="KW-0614">Plasmid</keyword>
<evidence type="ECO:0000256" key="4">
    <source>
        <dbReference type="ARBA" id="ARBA00060888"/>
    </source>
</evidence>
<dbReference type="Pfam" id="PF13607">
    <property type="entry name" value="Succ_CoA_lig"/>
    <property type="match status" value="1"/>
</dbReference>
<reference evidence="6 7" key="1">
    <citation type="journal article" date="2011" name="J. Bacteriol.">
        <title>Complete genome sequence of the type strain Cupriavidus necator N-1.</title>
        <authorList>
            <person name="Poehlein A."/>
            <person name="Kusian B."/>
            <person name="Friedrich B."/>
            <person name="Daniel R."/>
            <person name="Bowien B."/>
        </authorList>
    </citation>
    <scope>NUCLEOTIDE SEQUENCE [LARGE SCALE GENOMIC DNA]</scope>
    <source>
        <strain evidence="7">ATCC 43291 / DSM 13513 / CCUG 52238 / LMG 8453 / N-1</strain>
        <plasmid evidence="6 7">pBB1</plasmid>
    </source>
</reference>
<dbReference type="Gene3D" id="3.30.470.20">
    <property type="entry name" value="ATP-grasp fold, B domain"/>
    <property type="match status" value="1"/>
</dbReference>
<dbReference type="Gene3D" id="3.40.50.261">
    <property type="entry name" value="Succinyl-CoA synthetase domains"/>
    <property type="match status" value="2"/>
</dbReference>
<evidence type="ECO:0000313" key="6">
    <source>
        <dbReference type="EMBL" id="AEI81999.1"/>
    </source>
</evidence>
<dbReference type="EMBL" id="CP002879">
    <property type="protein sequence ID" value="AEI81999.1"/>
    <property type="molecule type" value="Genomic_DNA"/>
</dbReference>
<dbReference type="Proteomes" id="UP000006798">
    <property type="component" value="Plasmid pBB1"/>
</dbReference>
<dbReference type="SUPFAM" id="SSF52210">
    <property type="entry name" value="Succinyl-CoA synthetase domains"/>
    <property type="match status" value="2"/>
</dbReference>
<dbReference type="PANTHER" id="PTHR43334:SF1">
    <property type="entry name" value="3-HYDROXYPROPIONATE--COA LIGASE [ADP-FORMING]"/>
    <property type="match status" value="1"/>
</dbReference>
<feature type="domain" description="CoA-binding" evidence="5">
    <location>
        <begin position="17"/>
        <end position="112"/>
    </location>
</feature>
<dbReference type="KEGG" id="cnc:CNE_BB1p05790"/>
<dbReference type="FunFam" id="3.30.1490.20:FF:000020">
    <property type="entry name" value="Protein lysine acetyltransferase"/>
    <property type="match status" value="1"/>
</dbReference>
<dbReference type="HOGENOM" id="CLU_007415_3_1_4"/>
<dbReference type="SMART" id="SM00881">
    <property type="entry name" value="CoA_binding"/>
    <property type="match status" value="1"/>
</dbReference>